<dbReference type="Proteomes" id="UP000236291">
    <property type="component" value="Unassembled WGS sequence"/>
</dbReference>
<organism evidence="1 2">
    <name type="scientific">Trifolium pratense</name>
    <name type="common">Red clover</name>
    <dbReference type="NCBI Taxonomy" id="57577"/>
    <lineage>
        <taxon>Eukaryota</taxon>
        <taxon>Viridiplantae</taxon>
        <taxon>Streptophyta</taxon>
        <taxon>Embryophyta</taxon>
        <taxon>Tracheophyta</taxon>
        <taxon>Spermatophyta</taxon>
        <taxon>Magnoliopsida</taxon>
        <taxon>eudicotyledons</taxon>
        <taxon>Gunneridae</taxon>
        <taxon>Pentapetalae</taxon>
        <taxon>rosids</taxon>
        <taxon>fabids</taxon>
        <taxon>Fabales</taxon>
        <taxon>Fabaceae</taxon>
        <taxon>Papilionoideae</taxon>
        <taxon>50 kb inversion clade</taxon>
        <taxon>NPAAA clade</taxon>
        <taxon>Hologalegina</taxon>
        <taxon>IRL clade</taxon>
        <taxon>Trifolieae</taxon>
        <taxon>Trifolium</taxon>
    </lineage>
</organism>
<proteinExistence type="predicted"/>
<feature type="non-terminal residue" evidence="1">
    <location>
        <position position="1"/>
    </location>
</feature>
<protein>
    <submittedName>
        <fullName evidence="1">Pentatricopeptide repeat-containing protein</fullName>
    </submittedName>
</protein>
<name>A0A2K3M2E1_TRIPR</name>
<comment type="caution">
    <text evidence="1">The sequence shown here is derived from an EMBL/GenBank/DDBJ whole genome shotgun (WGS) entry which is preliminary data.</text>
</comment>
<evidence type="ECO:0000313" key="1">
    <source>
        <dbReference type="EMBL" id="PNX84958.1"/>
    </source>
</evidence>
<reference evidence="1 2" key="2">
    <citation type="journal article" date="2017" name="Front. Plant Sci.">
        <title>Gene Classification and Mining of Molecular Markers Useful in Red Clover (Trifolium pratense) Breeding.</title>
        <authorList>
            <person name="Istvanek J."/>
            <person name="Dluhosova J."/>
            <person name="Dluhos P."/>
            <person name="Patkova L."/>
            <person name="Nedelnik J."/>
            <person name="Repkova J."/>
        </authorList>
    </citation>
    <scope>NUCLEOTIDE SEQUENCE [LARGE SCALE GENOMIC DNA]</scope>
    <source>
        <strain evidence="2">cv. Tatra</strain>
        <tissue evidence="1">Young leaves</tissue>
    </source>
</reference>
<accession>A0A2K3M2E1</accession>
<sequence>RVFTVYQHGLDYKRDVWKVDCPEACPVCELETEHDWHFLFACNDSICAWTAAGLDVVILPRLQMFHTVKEVILDVCSEDRDVAGKMAFLVWSLWKNRNNCVWNNTKETGQQIGIKTVCMWRDWQVVQTVSIAGPVRE</sequence>
<evidence type="ECO:0000313" key="2">
    <source>
        <dbReference type="Proteomes" id="UP000236291"/>
    </source>
</evidence>
<gene>
    <name evidence="1" type="ORF">L195_g041023</name>
</gene>
<dbReference type="AlphaFoldDB" id="A0A2K3M2E1"/>
<dbReference type="EMBL" id="ASHM01047636">
    <property type="protein sequence ID" value="PNX84958.1"/>
    <property type="molecule type" value="Genomic_DNA"/>
</dbReference>
<reference evidence="1 2" key="1">
    <citation type="journal article" date="2014" name="Am. J. Bot.">
        <title>Genome assembly and annotation for red clover (Trifolium pratense; Fabaceae).</title>
        <authorList>
            <person name="Istvanek J."/>
            <person name="Jaros M."/>
            <person name="Krenek A."/>
            <person name="Repkova J."/>
        </authorList>
    </citation>
    <scope>NUCLEOTIDE SEQUENCE [LARGE SCALE GENOMIC DNA]</scope>
    <source>
        <strain evidence="2">cv. Tatra</strain>
        <tissue evidence="1">Young leaves</tissue>
    </source>
</reference>